<dbReference type="EMBL" id="GG697239">
    <property type="protein sequence ID" value="EET90285.1"/>
    <property type="molecule type" value="Genomic_DNA"/>
</dbReference>
<evidence type="ECO:0000313" key="1">
    <source>
        <dbReference type="EMBL" id="EET90285.1"/>
    </source>
</evidence>
<organism evidence="1 2">
    <name type="scientific">Candidatus Micrarchaeum acidiphilum ARMAN-2</name>
    <dbReference type="NCBI Taxonomy" id="425595"/>
    <lineage>
        <taxon>Archaea</taxon>
        <taxon>Candidatus Micrarchaeota</taxon>
        <taxon>Candidatus Micrarchaeia</taxon>
        <taxon>Candidatus Micrarchaeales</taxon>
        <taxon>Candidatus Micrarchaeaceae</taxon>
        <taxon>Candidatus Micrarchaeum</taxon>
    </lineage>
</organism>
<keyword evidence="2" id="KW-1185">Reference proteome</keyword>
<accession>C7DGW4</accession>
<gene>
    <name evidence="1" type="ORF">UNLARM2_0314</name>
</gene>
<reference evidence="1 2" key="1">
    <citation type="journal article" date="2009" name="Genome Biol.">
        <title>Community-wide analysis of microbial genome sequence signatures.</title>
        <authorList>
            <person name="Dick G.J."/>
            <person name="Andersson A.F."/>
            <person name="Baker B.J."/>
            <person name="Simmons S.L."/>
            <person name="Thomas B.C."/>
            <person name="Yelton A.P."/>
            <person name="Banfield J.F."/>
        </authorList>
    </citation>
    <scope>NUCLEOTIDE SEQUENCE [LARGE SCALE GENOMIC DNA]</scope>
    <source>
        <strain evidence="1">ARMAN-2</strain>
    </source>
</reference>
<evidence type="ECO:0000313" key="2">
    <source>
        <dbReference type="Proteomes" id="UP000332487"/>
    </source>
</evidence>
<protein>
    <submittedName>
        <fullName evidence="1">Uncharacterized protein</fullName>
    </submittedName>
</protein>
<name>C7DGW4_MICA2</name>
<reference evidence="1 2" key="2">
    <citation type="journal article" date="2010" name="Proc. Natl. Acad. Sci. U.S.A.">
        <title>Enigmatic, ultrasmall, uncultivated Archaea.</title>
        <authorList>
            <person name="Baker B.J."/>
            <person name="Comolli L.R."/>
            <person name="Dick G.J."/>
            <person name="Hauser L.J."/>
            <person name="Hyatt D."/>
            <person name="Dill B.D."/>
            <person name="Land M.L."/>
            <person name="Verberkmoes N.C."/>
            <person name="Hettich R.L."/>
            <person name="Banfield J.F."/>
        </authorList>
    </citation>
    <scope>NUCLEOTIDE SEQUENCE [LARGE SCALE GENOMIC DNA]</scope>
    <source>
        <strain evidence="1">ARMAN-2</strain>
    </source>
</reference>
<proteinExistence type="predicted"/>
<sequence>MQKSRLTSDSVEWLKLMVNDVYLGLINLDNGFDREAMSIVNFRIEKVIEVCDVVLSDATSQELKAVRRQISRMNEKLELNASEKGIAIRKSAISFHGLIIVVDKLEPTPEFRNLRIIDNGDGAGSDGDSTRR</sequence>
<dbReference type="Proteomes" id="UP000332487">
    <property type="component" value="Unassembled WGS sequence"/>
</dbReference>
<dbReference type="AlphaFoldDB" id="C7DGW4"/>